<dbReference type="EMBL" id="JAODNV010000023">
    <property type="protein sequence ID" value="MCT8992041.1"/>
    <property type="molecule type" value="Genomic_DNA"/>
</dbReference>
<accession>A0A9X2XC09</accession>
<dbReference type="AlphaFoldDB" id="A0A9X2XC09"/>
<comment type="caution">
    <text evidence="1">The sequence shown here is derived from an EMBL/GenBank/DDBJ whole genome shotgun (WGS) entry which is preliminary data.</text>
</comment>
<evidence type="ECO:0000313" key="1">
    <source>
        <dbReference type="EMBL" id="MCT8992041.1"/>
    </source>
</evidence>
<dbReference type="InterPro" id="IPR009061">
    <property type="entry name" value="DNA-bd_dom_put_sf"/>
</dbReference>
<evidence type="ECO:0000313" key="2">
    <source>
        <dbReference type="Proteomes" id="UP001149009"/>
    </source>
</evidence>
<dbReference type="SUPFAM" id="SSF46955">
    <property type="entry name" value="Putative DNA-binding domain"/>
    <property type="match status" value="1"/>
</dbReference>
<organism evidence="1 2">
    <name type="scientific">Chelativorans petroleitrophicus</name>
    <dbReference type="NCBI Taxonomy" id="2975484"/>
    <lineage>
        <taxon>Bacteria</taxon>
        <taxon>Pseudomonadati</taxon>
        <taxon>Pseudomonadota</taxon>
        <taxon>Alphaproteobacteria</taxon>
        <taxon>Hyphomicrobiales</taxon>
        <taxon>Phyllobacteriaceae</taxon>
        <taxon>Chelativorans</taxon>
    </lineage>
</organism>
<name>A0A9X2XC09_9HYPH</name>
<dbReference type="Gene3D" id="1.10.238.160">
    <property type="match status" value="1"/>
</dbReference>
<dbReference type="RefSeq" id="WP_261516993.1">
    <property type="nucleotide sequence ID" value="NZ_JAODNV010000023.1"/>
</dbReference>
<sequence length="85" mass="8965">MARAVLIGQRPPSFVSKATLAAELDISESTVDDYVQRGLLPKPIKIGGSVRWCWAQVEAALASMAGNGPQPDNDPFLAALNETAA</sequence>
<gene>
    <name evidence="1" type="ORF">NYR54_17405</name>
</gene>
<dbReference type="Proteomes" id="UP001149009">
    <property type="component" value="Unassembled WGS sequence"/>
</dbReference>
<reference evidence="1" key="1">
    <citation type="submission" date="2022-08" db="EMBL/GenBank/DDBJ databases">
        <title>Chelativorans sichuanense sp. nov., a paraffin oil-degrading bacterium isolated from a mixture of oil-based drill cuttings and paddy soil.</title>
        <authorList>
            <person name="Yu J."/>
            <person name="Liu H."/>
            <person name="Chen Q."/>
        </authorList>
    </citation>
    <scope>NUCLEOTIDE SEQUENCE</scope>
    <source>
        <strain evidence="1">SCAU 2101</strain>
    </source>
</reference>
<keyword evidence="2" id="KW-1185">Reference proteome</keyword>
<protein>
    <submittedName>
        <fullName evidence="1">Uncharacterized protein</fullName>
    </submittedName>
</protein>
<proteinExistence type="predicted"/>